<dbReference type="InterPro" id="IPR018496">
    <property type="entry name" value="PsdUridine_synth_RsuA/RluB_CS"/>
</dbReference>
<dbReference type="Gene3D" id="3.30.70.580">
    <property type="entry name" value="Pseudouridine synthase I, catalytic domain, N-terminal subdomain"/>
    <property type="match status" value="1"/>
</dbReference>
<name>A0A3B0XE21_9ZZZZ</name>
<dbReference type="EMBL" id="UOFJ01000197">
    <property type="protein sequence ID" value="VAW65911.1"/>
    <property type="molecule type" value="Genomic_DNA"/>
</dbReference>
<comment type="similarity">
    <text evidence="1">Belongs to the pseudouridine synthase RsuA family.</text>
</comment>
<evidence type="ECO:0000256" key="1">
    <source>
        <dbReference type="ARBA" id="ARBA00008348"/>
    </source>
</evidence>
<keyword evidence="3" id="KW-0694">RNA-binding</keyword>
<dbReference type="InterPro" id="IPR020103">
    <property type="entry name" value="PsdUridine_synth_cat_dom_sf"/>
</dbReference>
<protein>
    <submittedName>
        <fullName evidence="7">Ribosomal large subunit pseudouridine synthase B</fullName>
        <ecNumber evidence="7">5.4.99.22</ecNumber>
    </submittedName>
</protein>
<dbReference type="Pfam" id="PF00849">
    <property type="entry name" value="PseudoU_synth_2"/>
    <property type="match status" value="1"/>
</dbReference>
<dbReference type="GO" id="GO:0005829">
    <property type="term" value="C:cytosol"/>
    <property type="evidence" value="ECO:0007669"/>
    <property type="project" value="UniProtKB-ARBA"/>
</dbReference>
<evidence type="ECO:0000256" key="4">
    <source>
        <dbReference type="ARBA" id="ARBA00023235"/>
    </source>
</evidence>
<dbReference type="PANTHER" id="PTHR47683:SF3">
    <property type="entry name" value="RIBOSOMAL LARGE SUBUNIT PSEUDOURIDINE SYNTHASE B"/>
    <property type="match status" value="1"/>
</dbReference>
<feature type="region of interest" description="Disordered" evidence="5">
    <location>
        <begin position="267"/>
        <end position="328"/>
    </location>
</feature>
<dbReference type="NCBIfam" id="TIGR00093">
    <property type="entry name" value="pseudouridine synthase"/>
    <property type="match status" value="1"/>
</dbReference>
<dbReference type="Gene3D" id="3.30.70.1560">
    <property type="entry name" value="Alpha-L RNA-binding motif"/>
    <property type="match status" value="1"/>
</dbReference>
<dbReference type="InterPro" id="IPR002942">
    <property type="entry name" value="S4_RNA-bd"/>
</dbReference>
<dbReference type="InterPro" id="IPR000748">
    <property type="entry name" value="PsdUridine_synth_RsuA/RluB/E/F"/>
</dbReference>
<evidence type="ECO:0000313" key="7">
    <source>
        <dbReference type="EMBL" id="VAW65911.1"/>
    </source>
</evidence>
<dbReference type="InterPro" id="IPR020094">
    <property type="entry name" value="TruA/RsuA/RluB/E/F_N"/>
</dbReference>
<dbReference type="GO" id="GO:0160139">
    <property type="term" value="F:23S rRNA pseudouridine(2605) synthase activity"/>
    <property type="evidence" value="ECO:0007669"/>
    <property type="project" value="UniProtKB-EC"/>
</dbReference>
<dbReference type="InterPro" id="IPR006145">
    <property type="entry name" value="PsdUridine_synth_RsuA/RluA"/>
</dbReference>
<dbReference type="PANTHER" id="PTHR47683">
    <property type="entry name" value="PSEUDOURIDINE SYNTHASE FAMILY PROTEIN-RELATED"/>
    <property type="match status" value="1"/>
</dbReference>
<dbReference type="PROSITE" id="PS01149">
    <property type="entry name" value="PSI_RSU"/>
    <property type="match status" value="1"/>
</dbReference>
<dbReference type="GO" id="GO:0006364">
    <property type="term" value="P:rRNA processing"/>
    <property type="evidence" value="ECO:0007669"/>
    <property type="project" value="UniProtKB-KW"/>
</dbReference>
<dbReference type="InterPro" id="IPR050343">
    <property type="entry name" value="RsuA_PseudoU_synthase"/>
</dbReference>
<dbReference type="EC" id="5.4.99.22" evidence="7"/>
<dbReference type="Pfam" id="PF01479">
    <property type="entry name" value="S4"/>
    <property type="match status" value="1"/>
</dbReference>
<reference evidence="7" key="1">
    <citation type="submission" date="2018-06" db="EMBL/GenBank/DDBJ databases">
        <authorList>
            <person name="Zhirakovskaya E."/>
        </authorList>
    </citation>
    <scope>NUCLEOTIDE SEQUENCE</scope>
</reference>
<feature type="domain" description="RNA-binding S4" evidence="6">
    <location>
        <begin position="4"/>
        <end position="63"/>
    </location>
</feature>
<dbReference type="FunFam" id="3.30.70.580:FF:000009">
    <property type="entry name" value="Pseudouridine synthase"/>
    <property type="match status" value="1"/>
</dbReference>
<dbReference type="CDD" id="cd02556">
    <property type="entry name" value="PseudoU_synth_RluB"/>
    <property type="match status" value="1"/>
</dbReference>
<feature type="compositionally biased region" description="Basic and acidic residues" evidence="5">
    <location>
        <begin position="287"/>
        <end position="306"/>
    </location>
</feature>
<feature type="compositionally biased region" description="Basic residues" evidence="5">
    <location>
        <begin position="318"/>
        <end position="328"/>
    </location>
</feature>
<dbReference type="PROSITE" id="PS50889">
    <property type="entry name" value="S4"/>
    <property type="match status" value="1"/>
</dbReference>
<keyword evidence="2" id="KW-0698">rRNA processing</keyword>
<dbReference type="SUPFAM" id="SSF55174">
    <property type="entry name" value="Alpha-L RNA-binding motif"/>
    <property type="match status" value="1"/>
</dbReference>
<dbReference type="FunFam" id="3.30.70.1560:FF:000001">
    <property type="entry name" value="Pseudouridine synthase"/>
    <property type="match status" value="1"/>
</dbReference>
<dbReference type="Gene3D" id="3.10.290.10">
    <property type="entry name" value="RNA-binding S4 domain"/>
    <property type="match status" value="1"/>
</dbReference>
<accession>A0A3B0XE21</accession>
<dbReference type="GO" id="GO:0003723">
    <property type="term" value="F:RNA binding"/>
    <property type="evidence" value="ECO:0007669"/>
    <property type="project" value="UniProtKB-KW"/>
</dbReference>
<feature type="compositionally biased region" description="Basic residues" evidence="5">
    <location>
        <begin position="267"/>
        <end position="277"/>
    </location>
</feature>
<dbReference type="AlphaFoldDB" id="A0A3B0XE21"/>
<evidence type="ECO:0000259" key="6">
    <source>
        <dbReference type="SMART" id="SM00363"/>
    </source>
</evidence>
<organism evidence="7">
    <name type="scientific">hydrothermal vent metagenome</name>
    <dbReference type="NCBI Taxonomy" id="652676"/>
    <lineage>
        <taxon>unclassified sequences</taxon>
        <taxon>metagenomes</taxon>
        <taxon>ecological metagenomes</taxon>
    </lineage>
</organism>
<dbReference type="SMART" id="SM00363">
    <property type="entry name" value="S4"/>
    <property type="match status" value="1"/>
</dbReference>
<dbReference type="SUPFAM" id="SSF55120">
    <property type="entry name" value="Pseudouridine synthase"/>
    <property type="match status" value="1"/>
</dbReference>
<dbReference type="InterPro" id="IPR042092">
    <property type="entry name" value="PsdUridine_s_RsuA/RluB/E/F_cat"/>
</dbReference>
<dbReference type="GO" id="GO:0001522">
    <property type="term" value="P:pseudouridine synthesis"/>
    <property type="evidence" value="ECO:0007669"/>
    <property type="project" value="InterPro"/>
</dbReference>
<sequence length="328" mass="36869">MSKERIQKALARQGLGSRRQIEGWIKEGLIKLNGVEVELGQLVENGDTVMYSGRKIIVRDPLPTLPRVLMYHKPEGEVCSRADPQGRVTIFDKSPGLKHSRWIAVGRLDINTSGLILLTDNGDLANKLMHPSSQLQREYAVRVQGKASAAQLKQLTHGVELEDGRARFEDIMHRPADDDNGSGKRGMNHWYHVVLMEGRNREVRRMWEAVNLRVSRLMRVRYGSVMMKKSLRPGQYRELDAQEVRELAELADITYANELRSGIPVRKSFRMTKHKPAASRGGSGGRADNRTGDRTTHGRSAKRAEGRGGAGKSLPGAGRRKVSREKRR</sequence>
<evidence type="ECO:0000256" key="2">
    <source>
        <dbReference type="ARBA" id="ARBA00022552"/>
    </source>
</evidence>
<evidence type="ECO:0000256" key="3">
    <source>
        <dbReference type="ARBA" id="ARBA00022884"/>
    </source>
</evidence>
<keyword evidence="4 7" id="KW-0413">Isomerase</keyword>
<gene>
    <name evidence="7" type="ORF">MNBD_GAMMA10-2502</name>
</gene>
<proteinExistence type="inferred from homology"/>
<evidence type="ECO:0000256" key="5">
    <source>
        <dbReference type="SAM" id="MobiDB-lite"/>
    </source>
</evidence>
<dbReference type="InterPro" id="IPR036986">
    <property type="entry name" value="S4_RNA-bd_sf"/>
</dbReference>
<dbReference type="CDD" id="cd00165">
    <property type="entry name" value="S4"/>
    <property type="match status" value="1"/>
</dbReference>